<evidence type="ECO:0000256" key="2">
    <source>
        <dbReference type="SAM" id="SignalP"/>
    </source>
</evidence>
<keyword evidence="1" id="KW-0472">Membrane</keyword>
<keyword evidence="1" id="KW-1133">Transmembrane helix</keyword>
<reference evidence="3 4" key="1">
    <citation type="submission" date="2018-03" db="EMBL/GenBank/DDBJ databases">
        <title>Genomic Encyclopedia of Archaeal and Bacterial Type Strains, Phase II (KMG-II): from individual species to whole genera.</title>
        <authorList>
            <person name="Goeker M."/>
        </authorList>
    </citation>
    <scope>NUCLEOTIDE SEQUENCE [LARGE SCALE GENOMIC DNA]</scope>
    <source>
        <strain evidence="3 4">DSM 25328</strain>
    </source>
</reference>
<keyword evidence="2" id="KW-0732">Signal</keyword>
<proteinExistence type="predicted"/>
<gene>
    <name evidence="3" type="ORF">CLV89_106135</name>
</gene>
<sequence>MKHLPALTLALMIAAGPALAHGGAHIHPHGAEVWIALAVVAVIVVGCIKLMRGRK</sequence>
<evidence type="ECO:0000313" key="4">
    <source>
        <dbReference type="Proteomes" id="UP000237718"/>
    </source>
</evidence>
<feature type="transmembrane region" description="Helical" evidence="1">
    <location>
        <begin position="30"/>
        <end position="51"/>
    </location>
</feature>
<feature type="signal peptide" evidence="2">
    <location>
        <begin position="1"/>
        <end position="20"/>
    </location>
</feature>
<protein>
    <recommendedName>
        <fullName evidence="5">Peptidase M23</fullName>
    </recommendedName>
</protein>
<organism evidence="3 4">
    <name type="scientific">Tritonibacter scottomollicae</name>
    <name type="common">Epibacterium scottomollicae</name>
    <dbReference type="NCBI Taxonomy" id="483013"/>
    <lineage>
        <taxon>Bacteria</taxon>
        <taxon>Pseudomonadati</taxon>
        <taxon>Pseudomonadota</taxon>
        <taxon>Alphaproteobacteria</taxon>
        <taxon>Rhodobacterales</taxon>
        <taxon>Paracoccaceae</taxon>
        <taxon>Tritonibacter</taxon>
    </lineage>
</organism>
<dbReference type="RefSeq" id="WP_165798122.1">
    <property type="nucleotide sequence ID" value="NZ_JAGDDX010000006.1"/>
</dbReference>
<comment type="caution">
    <text evidence="3">The sequence shown here is derived from an EMBL/GenBank/DDBJ whole genome shotgun (WGS) entry which is preliminary data.</text>
</comment>
<feature type="chain" id="PRO_5015405414" description="Peptidase M23" evidence="2">
    <location>
        <begin position="21"/>
        <end position="55"/>
    </location>
</feature>
<accession>A0A2T1AG75</accession>
<name>A0A2T1AG75_TRISK</name>
<keyword evidence="1" id="KW-0812">Transmembrane</keyword>
<evidence type="ECO:0008006" key="5">
    <source>
        <dbReference type="Google" id="ProtNLM"/>
    </source>
</evidence>
<evidence type="ECO:0000256" key="1">
    <source>
        <dbReference type="SAM" id="Phobius"/>
    </source>
</evidence>
<dbReference type="AlphaFoldDB" id="A0A2T1AG75"/>
<dbReference type="EMBL" id="PVUF01000006">
    <property type="protein sequence ID" value="PRZ47602.1"/>
    <property type="molecule type" value="Genomic_DNA"/>
</dbReference>
<evidence type="ECO:0000313" key="3">
    <source>
        <dbReference type="EMBL" id="PRZ47602.1"/>
    </source>
</evidence>
<dbReference type="Proteomes" id="UP000237718">
    <property type="component" value="Unassembled WGS sequence"/>
</dbReference>